<dbReference type="Pfam" id="PF03167">
    <property type="entry name" value="UDG"/>
    <property type="match status" value="1"/>
</dbReference>
<dbReference type="GO" id="GO:0097506">
    <property type="term" value="F:deaminated base DNA N-glycosylase activity"/>
    <property type="evidence" value="ECO:0007669"/>
    <property type="project" value="UniProtKB-ARBA"/>
</dbReference>
<accession>A0A0D0M2I3</accession>
<dbReference type="InterPro" id="IPR051536">
    <property type="entry name" value="UDG_Type-4/5"/>
</dbReference>
<dbReference type="InterPro" id="IPR036895">
    <property type="entry name" value="Uracil-DNA_glycosylase-like_sf"/>
</dbReference>
<evidence type="ECO:0000313" key="10">
    <source>
        <dbReference type="Proteomes" id="UP000032067"/>
    </source>
</evidence>
<keyword evidence="6" id="KW-0411">Iron-sulfur</keyword>
<gene>
    <name evidence="9" type="ORF">RT97_03775</name>
</gene>
<dbReference type="InterPro" id="IPR005122">
    <property type="entry name" value="Uracil-DNA_glycosylase-like"/>
</dbReference>
<dbReference type="SMART" id="SM00986">
    <property type="entry name" value="UDG"/>
    <property type="match status" value="1"/>
</dbReference>
<organism evidence="9 10">
    <name type="scientific">Variovorax paradoxus</name>
    <dbReference type="NCBI Taxonomy" id="34073"/>
    <lineage>
        <taxon>Bacteria</taxon>
        <taxon>Pseudomonadati</taxon>
        <taxon>Pseudomonadota</taxon>
        <taxon>Betaproteobacteria</taxon>
        <taxon>Burkholderiales</taxon>
        <taxon>Comamonadaceae</taxon>
        <taxon>Variovorax</taxon>
    </lineage>
</organism>
<dbReference type="RefSeq" id="WP_042577447.1">
    <property type="nucleotide sequence ID" value="NZ_JXQQ01000008.1"/>
</dbReference>
<dbReference type="OrthoDB" id="5290748at2"/>
<dbReference type="PANTHER" id="PTHR33693:SF1">
    <property type="entry name" value="TYPE-4 URACIL-DNA GLYCOSYLASE"/>
    <property type="match status" value="1"/>
</dbReference>
<name>A0A0D0M2I3_VARPD</name>
<evidence type="ECO:0000256" key="4">
    <source>
        <dbReference type="ARBA" id="ARBA00022801"/>
    </source>
</evidence>
<dbReference type="GO" id="GO:0051539">
    <property type="term" value="F:4 iron, 4 sulfur cluster binding"/>
    <property type="evidence" value="ECO:0007669"/>
    <property type="project" value="UniProtKB-KW"/>
</dbReference>
<dbReference type="AlphaFoldDB" id="A0A0D0M2I3"/>
<keyword evidence="3" id="KW-0227">DNA damage</keyword>
<evidence type="ECO:0000256" key="3">
    <source>
        <dbReference type="ARBA" id="ARBA00022763"/>
    </source>
</evidence>
<keyword evidence="5" id="KW-0408">Iron</keyword>
<comment type="caution">
    <text evidence="9">The sequence shown here is derived from an EMBL/GenBank/DDBJ whole genome shotgun (WGS) entry which is preliminary data.</text>
</comment>
<protein>
    <submittedName>
        <fullName evidence="9">Uracil-DNA glycosylase</fullName>
    </submittedName>
</protein>
<evidence type="ECO:0000256" key="5">
    <source>
        <dbReference type="ARBA" id="ARBA00023004"/>
    </source>
</evidence>
<evidence type="ECO:0000256" key="6">
    <source>
        <dbReference type="ARBA" id="ARBA00023014"/>
    </source>
</evidence>
<dbReference type="SUPFAM" id="SSF52141">
    <property type="entry name" value="Uracil-DNA glycosylase-like"/>
    <property type="match status" value="1"/>
</dbReference>
<dbReference type="GO" id="GO:0046872">
    <property type="term" value="F:metal ion binding"/>
    <property type="evidence" value="ECO:0007669"/>
    <property type="project" value="UniProtKB-KW"/>
</dbReference>
<evidence type="ECO:0000259" key="8">
    <source>
        <dbReference type="SMART" id="SM00986"/>
    </source>
</evidence>
<reference evidence="9 10" key="1">
    <citation type="submission" date="2014-12" db="EMBL/GenBank/DDBJ databases">
        <title>16Stimator: statistical estimation of ribosomal gene copy numbers from draft genome assemblies.</title>
        <authorList>
            <person name="Perisin M.A."/>
            <person name="Vetter M."/>
            <person name="Gilbert J.A."/>
            <person name="Bergelson J."/>
        </authorList>
    </citation>
    <scope>NUCLEOTIDE SEQUENCE [LARGE SCALE GENOMIC DNA]</scope>
    <source>
        <strain evidence="9 10">MEDvA23</strain>
    </source>
</reference>
<dbReference type="Proteomes" id="UP000032067">
    <property type="component" value="Unassembled WGS sequence"/>
</dbReference>
<keyword evidence="4" id="KW-0378">Hydrolase</keyword>
<dbReference type="PANTHER" id="PTHR33693">
    <property type="entry name" value="TYPE-5 URACIL-DNA GLYCOSYLASE"/>
    <property type="match status" value="1"/>
</dbReference>
<keyword evidence="2" id="KW-0479">Metal-binding</keyword>
<dbReference type="SMART" id="SM00987">
    <property type="entry name" value="UreE_C"/>
    <property type="match status" value="1"/>
</dbReference>
<keyword evidence="1" id="KW-0004">4Fe-4S</keyword>
<dbReference type="EMBL" id="JXQQ01000008">
    <property type="protein sequence ID" value="KIQ35893.1"/>
    <property type="molecule type" value="Genomic_DNA"/>
</dbReference>
<proteinExistence type="predicted"/>
<evidence type="ECO:0000256" key="1">
    <source>
        <dbReference type="ARBA" id="ARBA00022485"/>
    </source>
</evidence>
<evidence type="ECO:0000256" key="2">
    <source>
        <dbReference type="ARBA" id="ARBA00022723"/>
    </source>
</evidence>
<keyword evidence="7" id="KW-0234">DNA repair</keyword>
<dbReference type="GO" id="GO:0006281">
    <property type="term" value="P:DNA repair"/>
    <property type="evidence" value="ECO:0007669"/>
    <property type="project" value="UniProtKB-KW"/>
</dbReference>
<evidence type="ECO:0000256" key="7">
    <source>
        <dbReference type="ARBA" id="ARBA00023204"/>
    </source>
</evidence>
<sequence length="265" mass="27493">MNAVQTLKLDARQRAMLDEMRVKVWWPVPEAAEVAEVVEAAPVAERAVDVAPEPVAERHVPRAPVAAPLPVARPVAAPAPAARPTAPAAQGAAVLVEAPCRLYADAAGAPASPQGGWLVVADMPPEADGRHGEPFSGDAGRLLDNMLRALKLHDGKTPVHLMRTHRGVAAGHPGSPRQMAEAFGEHAATLAPSVVLAMGPLAAQGLMQSGDPLGKLRGRAVPLASANGVPVVATYHPAYLLRNPADKARAWADLCLAAEQQAPST</sequence>
<dbReference type="Gene3D" id="3.40.470.10">
    <property type="entry name" value="Uracil-DNA glycosylase-like domain"/>
    <property type="match status" value="1"/>
</dbReference>
<evidence type="ECO:0000313" key="9">
    <source>
        <dbReference type="EMBL" id="KIQ35893.1"/>
    </source>
</evidence>
<feature type="domain" description="Uracil-DNA glycosylase-like" evidence="8">
    <location>
        <begin position="107"/>
        <end position="255"/>
    </location>
</feature>